<proteinExistence type="predicted"/>
<reference evidence="1" key="1">
    <citation type="submission" date="2019-11" db="EMBL/GenBank/DDBJ databases">
        <authorList>
            <person name="Feng L."/>
        </authorList>
    </citation>
    <scope>NUCLEOTIDE SEQUENCE</scope>
    <source>
        <strain evidence="1">BvulgatusLFYP11</strain>
    </source>
</reference>
<sequence>MEAVVQVVEEGIGRILFARVRVGEHSFAAGIPQVPAELGQADLVVVVEVVRHVGGAAARLVDRLVGWIKIEEGFLSGILRCPAVVSIQDDDSLQQFMVQAEQVLFQYFRAVARTERHGELAAAVYRIDAVVAGAHEEDEQRRTGDIVRTTLVEGCASLHEVRPSVRVLRQGMVFSLDTIQCLDQFLRRVLDDTVHVHQALVGIVDHAADTGMGLSQSEEQRAAAHEGFHIGFHLSEICRQGFGEYRQQSSLSAHPRETGFSLKGDVFLFLGHKTKIKRLLNGGLPEGNPVFISVCYSPSVSSRWLRFGSFSMRRSSRRMMSPTSSLIR</sequence>
<gene>
    <name evidence="1" type="ORF">BVLFYP11_01953</name>
</gene>
<name>A0A6N2U8H3_PHOVU</name>
<organism evidence="1">
    <name type="scientific">Phocaeicola vulgatus</name>
    <name type="common">Bacteroides vulgatus</name>
    <dbReference type="NCBI Taxonomy" id="821"/>
    <lineage>
        <taxon>Bacteria</taxon>
        <taxon>Pseudomonadati</taxon>
        <taxon>Bacteroidota</taxon>
        <taxon>Bacteroidia</taxon>
        <taxon>Bacteroidales</taxon>
        <taxon>Bacteroidaceae</taxon>
        <taxon>Phocaeicola</taxon>
    </lineage>
</organism>
<dbReference type="EMBL" id="CACRTA010000021">
    <property type="protein sequence ID" value="VYT11776.1"/>
    <property type="molecule type" value="Genomic_DNA"/>
</dbReference>
<dbReference type="AlphaFoldDB" id="A0A6N2U8H3"/>
<protein>
    <submittedName>
        <fullName evidence="1">Uncharacterized protein</fullName>
    </submittedName>
</protein>
<evidence type="ECO:0000313" key="1">
    <source>
        <dbReference type="EMBL" id="VYT11776.1"/>
    </source>
</evidence>
<accession>A0A6N2U8H3</accession>